<gene>
    <name evidence="2" type="ORF">BBOMB_0127</name>
</gene>
<dbReference type="EMBL" id="ATLK01000001">
    <property type="protein sequence ID" value="KFF30815.1"/>
    <property type="molecule type" value="Genomic_DNA"/>
</dbReference>
<organism evidence="2 3">
    <name type="scientific">Bifidobacterium bombi DSM 19703</name>
    <dbReference type="NCBI Taxonomy" id="1341695"/>
    <lineage>
        <taxon>Bacteria</taxon>
        <taxon>Bacillati</taxon>
        <taxon>Actinomycetota</taxon>
        <taxon>Actinomycetes</taxon>
        <taxon>Bifidobacteriales</taxon>
        <taxon>Bifidobacteriaceae</taxon>
        <taxon>Bifidobacterium</taxon>
    </lineage>
</organism>
<feature type="compositionally biased region" description="Acidic residues" evidence="1">
    <location>
        <begin position="17"/>
        <end position="27"/>
    </location>
</feature>
<feature type="compositionally biased region" description="Basic and acidic residues" evidence="1">
    <location>
        <begin position="28"/>
        <end position="39"/>
    </location>
</feature>
<accession>A0A080N3V0</accession>
<dbReference type="AlphaFoldDB" id="A0A080N3V0"/>
<name>A0A080N3V0_9BIFI</name>
<dbReference type="Proteomes" id="UP000028730">
    <property type="component" value="Unassembled WGS sequence"/>
</dbReference>
<evidence type="ECO:0000313" key="3">
    <source>
        <dbReference type="Proteomes" id="UP000028730"/>
    </source>
</evidence>
<reference evidence="2 3" key="1">
    <citation type="journal article" date="2014" name="Appl. Environ. Microbiol.">
        <title>Genomic encyclopedia of type strains of the genus Bifidobacterium.</title>
        <authorList>
            <person name="Milani C."/>
            <person name="Lugli G.A."/>
            <person name="Duranti S."/>
            <person name="Turroni F."/>
            <person name="Bottacini F."/>
            <person name="Mangifesta M."/>
            <person name="Sanchez B."/>
            <person name="Viappiani A."/>
            <person name="Mancabelli L."/>
            <person name="Taminiau B."/>
            <person name="Delcenserie V."/>
            <person name="Barrangou R."/>
            <person name="Margolles A."/>
            <person name="van Sinderen D."/>
            <person name="Ventura M."/>
        </authorList>
    </citation>
    <scope>NUCLEOTIDE SEQUENCE [LARGE SCALE GENOMIC DNA]</scope>
    <source>
        <strain evidence="2 3">DSM 19703</strain>
    </source>
</reference>
<feature type="region of interest" description="Disordered" evidence="1">
    <location>
        <begin position="1"/>
        <end position="39"/>
    </location>
</feature>
<dbReference type="STRING" id="1341695.BBOMB_0127"/>
<proteinExistence type="predicted"/>
<evidence type="ECO:0000256" key="1">
    <source>
        <dbReference type="SAM" id="MobiDB-lite"/>
    </source>
</evidence>
<protein>
    <submittedName>
        <fullName evidence="2">Uncharacterized protein</fullName>
    </submittedName>
</protein>
<sequence length="64" mass="7414">MSSVSERYPQLKYMDGEVGDEPGADADEQGRAAKALDEAEERRRIEAFRLVLKDMRKNLDRERD</sequence>
<evidence type="ECO:0000313" key="2">
    <source>
        <dbReference type="EMBL" id="KFF30815.1"/>
    </source>
</evidence>
<keyword evidence="3" id="KW-1185">Reference proteome</keyword>
<comment type="caution">
    <text evidence="2">The sequence shown here is derived from an EMBL/GenBank/DDBJ whole genome shotgun (WGS) entry which is preliminary data.</text>
</comment>